<evidence type="ECO:0000256" key="6">
    <source>
        <dbReference type="ARBA" id="ARBA00023136"/>
    </source>
</evidence>
<dbReference type="GO" id="GO:0005576">
    <property type="term" value="C:extracellular region"/>
    <property type="evidence" value="ECO:0007669"/>
    <property type="project" value="UniProtKB-SubCell"/>
</dbReference>
<dbReference type="EMBL" id="SMAD01000015">
    <property type="protein sequence ID" value="TCS85067.1"/>
    <property type="molecule type" value="Genomic_DNA"/>
</dbReference>
<dbReference type="InterPro" id="IPR026341">
    <property type="entry name" value="T9SS_type_B"/>
</dbReference>
<dbReference type="InterPro" id="IPR003368">
    <property type="entry name" value="POMP_repeat"/>
</dbReference>
<evidence type="ECO:0000259" key="8">
    <source>
        <dbReference type="PROSITE" id="PS50853"/>
    </source>
</evidence>
<dbReference type="RefSeq" id="WP_158640541.1">
    <property type="nucleotide sequence ID" value="NZ_CP042432.1"/>
</dbReference>
<comment type="caution">
    <text evidence="9">The sequence shown here is derived from an EMBL/GenBank/DDBJ whole genome shotgun (WGS) entry which is preliminary data.</text>
</comment>
<dbReference type="PROSITE" id="PS50853">
    <property type="entry name" value="FN3"/>
    <property type="match status" value="1"/>
</dbReference>
<accession>A0A4V2UTA6</accession>
<reference evidence="9 10" key="1">
    <citation type="submission" date="2019-03" db="EMBL/GenBank/DDBJ databases">
        <title>Genomic Encyclopedia of Type Strains, Phase IV (KMG-IV): sequencing the most valuable type-strain genomes for metagenomic binning, comparative biology and taxonomic classification.</title>
        <authorList>
            <person name="Goeker M."/>
        </authorList>
    </citation>
    <scope>NUCLEOTIDE SEQUENCE [LARGE SCALE GENOMIC DNA]</scope>
    <source>
        <strain evidence="9 10">DSM 21100</strain>
    </source>
</reference>
<evidence type="ECO:0000313" key="10">
    <source>
        <dbReference type="Proteomes" id="UP000295807"/>
    </source>
</evidence>
<feature type="domain" description="Fibronectin type-III" evidence="8">
    <location>
        <begin position="935"/>
        <end position="1025"/>
    </location>
</feature>
<keyword evidence="6" id="KW-0472">Membrane</keyword>
<evidence type="ECO:0000256" key="4">
    <source>
        <dbReference type="ARBA" id="ARBA00022525"/>
    </source>
</evidence>
<keyword evidence="7" id="KW-0998">Cell outer membrane</keyword>
<dbReference type="SMART" id="SM00060">
    <property type="entry name" value="FN3"/>
    <property type="match status" value="6"/>
</dbReference>
<dbReference type="InterPro" id="IPR006626">
    <property type="entry name" value="PbH1"/>
</dbReference>
<keyword evidence="5" id="KW-0732">Signal</keyword>
<dbReference type="CDD" id="cd00063">
    <property type="entry name" value="FN3"/>
    <property type="match status" value="5"/>
</dbReference>
<dbReference type="Proteomes" id="UP000295807">
    <property type="component" value="Unassembled WGS sequence"/>
</dbReference>
<dbReference type="Pfam" id="PF13585">
    <property type="entry name" value="CHU_C"/>
    <property type="match status" value="1"/>
</dbReference>
<dbReference type="PANTHER" id="PTHR11319:SF35">
    <property type="entry name" value="OUTER MEMBRANE PROTEIN PMPC-RELATED"/>
    <property type="match status" value="1"/>
</dbReference>
<dbReference type="SMART" id="SM00710">
    <property type="entry name" value="PbH1"/>
    <property type="match status" value="6"/>
</dbReference>
<sequence length="1126" mass="117346">MNAPEGAELWLKQGIYAITQTLDLSDYDQAGMSLYGGFNGTETSRSQRDYENNETILDGLGSGRILYIDAEDITANGLIFRNGFIAMLNEGGGAISIHRSGTVLKNCIFRSNISESDRGAGAIYNRSGSGLLIDNCLFENNRTQAYAGDANGGGAIHNWADDVTITNSIFRNNSSHNSGGALYSWYDDLIYIDDCVFEGNQSASSGGAIHMRSQPAISNTEFTGNSSAGDGGAIYSGEELTLDKVIFLNNTAGGDGGAIYTNSGAQTDIVNALFAGNQANGEGGAVFNNGGLKISNATFVSNENSAIAIRPYTADFSNIYNCIFYNNTSPDGTSPDILQPVAGSNAADLDVRRNILQAAIDPAYGSGNLVGIDPLFVDAAGGVYTLQTSSPAIDAGVNALFNDVSATDAAASTDLEGNTRVQGQSIDLGSYELDPSTITKPGCAVITVPADDAGGVALDAGISWNAVADASGYRVFIGTSAGGSDVVNGEQVTGTSFNPPSDFEENTTYYVRVIPFNSAGVATGCTEISFTTETLLRAPGCAVITAPANGAGDVTLGAGISWNAVAGASGYRVFIGTTAGGSEIVSGEEVTGTSFNPPSDFEENTTYYVRVIPYNAAGAATGCTEISFTTETLLRAPDCAVVTAPANGANDVTLRAGISWNAVAGASGYRVFIGTTAGGSEIVSGEEVTGTSFNPPSDFEENTTYYVRVIPYNAAGAATGCTEISFTTETLLRAPDCAVVTAPANGADDVTLEAGISWNAVPGASGYRVFVGTTSGGSDVVSGEEVTATSFNPPGDFEENTTYYVWVIPFNSAGAASGCTEISFTTETLLRAPDCAVVTAPANGANDVTLRAGISWNAVAGASAYRVFIGTTAGGSEIVSGEEVTGTNFNPPGDFEENTTYYVRVIPYNSAGAATGCTEINFTTETLLRVPDCAVVMAPANDANNVSLDANISWHAVAGATGYRVFAGTTPGGMNVANGEEVTDTNYELPTDLEENTTYYVRVIPYNAAGAAVGCTEISFTTTETSKNISRTKYGISPNGDGINDLWIIEGIEYYPENTVSIYNRWGDMVFQIRDYDNQSKIFTGLANRLTRLGAGALPSGTYFFNIKHPDKQGINTVKGFLVLKR</sequence>
<dbReference type="NCBIfam" id="TIGR04131">
    <property type="entry name" value="Bac_Flav_CTERM"/>
    <property type="match status" value="1"/>
</dbReference>
<dbReference type="InterPro" id="IPR011050">
    <property type="entry name" value="Pectin_lyase_fold/virulence"/>
</dbReference>
<evidence type="ECO:0000256" key="7">
    <source>
        <dbReference type="ARBA" id="ARBA00023237"/>
    </source>
</evidence>
<dbReference type="SUPFAM" id="SSF51126">
    <property type="entry name" value="Pectin lyase-like"/>
    <property type="match status" value="1"/>
</dbReference>
<dbReference type="NCBIfam" id="TIGR01376">
    <property type="entry name" value="POMP_repeat"/>
    <property type="match status" value="3"/>
</dbReference>
<dbReference type="AlphaFoldDB" id="A0A4V2UTA6"/>
<dbReference type="Pfam" id="PF02415">
    <property type="entry name" value="Chlam_PMP"/>
    <property type="match status" value="4"/>
</dbReference>
<dbReference type="GO" id="GO:0009279">
    <property type="term" value="C:cell outer membrane"/>
    <property type="evidence" value="ECO:0007669"/>
    <property type="project" value="UniProtKB-SubCell"/>
</dbReference>
<gene>
    <name evidence="9" type="ORF">EDD80_11550</name>
</gene>
<dbReference type="PANTHER" id="PTHR11319">
    <property type="entry name" value="G PROTEIN-COUPLED RECEPTOR-RELATED"/>
    <property type="match status" value="1"/>
</dbReference>
<evidence type="ECO:0000256" key="5">
    <source>
        <dbReference type="ARBA" id="ARBA00022729"/>
    </source>
</evidence>
<dbReference type="InterPro" id="IPR012334">
    <property type="entry name" value="Pectin_lyas_fold"/>
</dbReference>
<dbReference type="InterPro" id="IPR003961">
    <property type="entry name" value="FN3_dom"/>
</dbReference>
<dbReference type="SUPFAM" id="SSF49265">
    <property type="entry name" value="Fibronectin type III"/>
    <property type="match status" value="3"/>
</dbReference>
<dbReference type="InterPro" id="IPR036116">
    <property type="entry name" value="FN3_sf"/>
</dbReference>
<dbReference type="Gene3D" id="2.60.40.10">
    <property type="entry name" value="Immunoglobulins"/>
    <property type="match status" value="6"/>
</dbReference>
<keyword evidence="10" id="KW-1185">Reference proteome</keyword>
<dbReference type="NCBIfam" id="NF041518">
    <property type="entry name" value="choice_anch_Q"/>
    <property type="match status" value="1"/>
</dbReference>
<dbReference type="InterPro" id="IPR013783">
    <property type="entry name" value="Ig-like_fold"/>
</dbReference>
<evidence type="ECO:0000313" key="9">
    <source>
        <dbReference type="EMBL" id="TCS85067.1"/>
    </source>
</evidence>
<keyword evidence="4" id="KW-0964">Secreted</keyword>
<name>A0A4V2UTA6_9SPHI</name>
<evidence type="ECO:0000256" key="1">
    <source>
        <dbReference type="ARBA" id="ARBA00004196"/>
    </source>
</evidence>
<proteinExistence type="predicted"/>
<dbReference type="InterPro" id="IPR059226">
    <property type="entry name" value="Choice_anch_Q_dom"/>
</dbReference>
<organism evidence="9 10">
    <name type="scientific">Anseongella ginsenosidimutans</name>
    <dbReference type="NCBI Taxonomy" id="496056"/>
    <lineage>
        <taxon>Bacteria</taxon>
        <taxon>Pseudomonadati</taxon>
        <taxon>Bacteroidota</taxon>
        <taxon>Sphingobacteriia</taxon>
        <taxon>Sphingobacteriales</taxon>
        <taxon>Sphingobacteriaceae</taxon>
        <taxon>Anseongella</taxon>
    </lineage>
</organism>
<comment type="subcellular location">
    <subcellularLocation>
        <location evidence="1">Cell envelope</location>
    </subcellularLocation>
    <subcellularLocation>
        <location evidence="2">Cell outer membrane</location>
    </subcellularLocation>
    <subcellularLocation>
        <location evidence="3">Secreted</location>
    </subcellularLocation>
</comment>
<dbReference type="Gene3D" id="2.160.20.10">
    <property type="entry name" value="Single-stranded right-handed beta-helix, Pectin lyase-like"/>
    <property type="match status" value="1"/>
</dbReference>
<evidence type="ECO:0000256" key="3">
    <source>
        <dbReference type="ARBA" id="ARBA00004613"/>
    </source>
</evidence>
<evidence type="ECO:0000256" key="2">
    <source>
        <dbReference type="ARBA" id="ARBA00004442"/>
    </source>
</evidence>
<protein>
    <submittedName>
        <fullName evidence="9">Gliding motility-associated-like protein</fullName>
    </submittedName>
</protein>